<dbReference type="InterPro" id="IPR006121">
    <property type="entry name" value="HMA_dom"/>
</dbReference>
<dbReference type="EMBL" id="JACIIK010000009">
    <property type="protein sequence ID" value="MBB6204553.1"/>
    <property type="molecule type" value="Genomic_DNA"/>
</dbReference>
<comment type="similarity">
    <text evidence="2">Belongs to the MerP family.</text>
</comment>
<evidence type="ECO:0000256" key="7">
    <source>
        <dbReference type="ARBA" id="ARBA00022764"/>
    </source>
</evidence>
<feature type="chain" id="PRO_5043912974" description="Periplasmic mercury ion-binding protein" evidence="11">
    <location>
        <begin position="21"/>
        <end position="95"/>
    </location>
</feature>
<dbReference type="GO" id="GO:0045340">
    <property type="term" value="F:mercury ion binding"/>
    <property type="evidence" value="ECO:0007669"/>
    <property type="project" value="UniProtKB-UniRule"/>
</dbReference>
<accession>A0AAW3V146</accession>
<dbReference type="PANTHER" id="PTHR46594">
    <property type="entry name" value="P-TYPE CATION-TRANSPORTING ATPASE"/>
    <property type="match status" value="1"/>
</dbReference>
<protein>
    <recommendedName>
        <fullName evidence="10">Periplasmic mercury ion-binding protein</fullName>
    </recommendedName>
</protein>
<keyword evidence="8 10" id="KW-0476">Mercury</keyword>
<dbReference type="InterPro" id="IPR017969">
    <property type="entry name" value="Heavy-metal-associated_CS"/>
</dbReference>
<dbReference type="GO" id="GO:0042597">
    <property type="term" value="C:periplasmic space"/>
    <property type="evidence" value="ECO:0007669"/>
    <property type="project" value="UniProtKB-SubCell"/>
</dbReference>
<proteinExistence type="inferred from homology"/>
<evidence type="ECO:0000256" key="10">
    <source>
        <dbReference type="RuleBase" id="RU361212"/>
    </source>
</evidence>
<dbReference type="InterPro" id="IPR036163">
    <property type="entry name" value="HMA_dom_sf"/>
</dbReference>
<dbReference type="PRINTS" id="PR00946">
    <property type="entry name" value="HGSCAVENGER"/>
</dbReference>
<evidence type="ECO:0000256" key="2">
    <source>
        <dbReference type="ARBA" id="ARBA00005938"/>
    </source>
</evidence>
<keyword evidence="4 10" id="KW-0475">Mercuric resistance</keyword>
<evidence type="ECO:0000259" key="12">
    <source>
        <dbReference type="PROSITE" id="PS50846"/>
    </source>
</evidence>
<evidence type="ECO:0000313" key="14">
    <source>
        <dbReference type="Proteomes" id="UP000518681"/>
    </source>
</evidence>
<keyword evidence="5 10" id="KW-0479">Metal-binding</keyword>
<evidence type="ECO:0000313" key="13">
    <source>
        <dbReference type="EMBL" id="MBB6204553.1"/>
    </source>
</evidence>
<dbReference type="GO" id="GO:0015097">
    <property type="term" value="F:mercury ion transmembrane transporter activity"/>
    <property type="evidence" value="ECO:0007669"/>
    <property type="project" value="UniProtKB-UniRule"/>
</dbReference>
<evidence type="ECO:0000256" key="5">
    <source>
        <dbReference type="ARBA" id="ARBA00022723"/>
    </source>
</evidence>
<dbReference type="AlphaFoldDB" id="A0AAW3V146"/>
<feature type="signal peptide" evidence="11">
    <location>
        <begin position="1"/>
        <end position="20"/>
    </location>
</feature>
<dbReference type="FunFam" id="3.30.70.100:FF:000005">
    <property type="entry name" value="Copper-exporting P-type ATPase A"/>
    <property type="match status" value="1"/>
</dbReference>
<dbReference type="PROSITE" id="PS50846">
    <property type="entry name" value="HMA_2"/>
    <property type="match status" value="1"/>
</dbReference>
<dbReference type="PROSITE" id="PS01047">
    <property type="entry name" value="HMA_1"/>
    <property type="match status" value="1"/>
</dbReference>
<evidence type="ECO:0000256" key="6">
    <source>
        <dbReference type="ARBA" id="ARBA00022729"/>
    </source>
</evidence>
<gene>
    <name evidence="10" type="primary">merP</name>
    <name evidence="13" type="ORF">GGD69_005447</name>
</gene>
<keyword evidence="7 10" id="KW-0574">Periplasm</keyword>
<sequence>MKKPLAALLVSFAVSAPVWAASQTIALAVPGMTCAACPVTVKHALAKVPGVSKVDVSFEQKQAVVMFDDSKTNVRALVKATTDAGYPSQPKGAAQ</sequence>
<dbReference type="CDD" id="cd00371">
    <property type="entry name" value="HMA"/>
    <property type="match status" value="1"/>
</dbReference>
<evidence type="ECO:0000256" key="1">
    <source>
        <dbReference type="ARBA" id="ARBA00004418"/>
    </source>
</evidence>
<dbReference type="InterPro" id="IPR001802">
    <property type="entry name" value="MerP/CopZ"/>
</dbReference>
<comment type="subunit">
    <text evidence="3">Monomer.</text>
</comment>
<dbReference type="Gene3D" id="3.30.70.100">
    <property type="match status" value="1"/>
</dbReference>
<name>A0AAW3V146_9BURK</name>
<keyword evidence="6 11" id="KW-0732">Signal</keyword>
<dbReference type="RefSeq" id="WP_183801270.1">
    <property type="nucleotide sequence ID" value="NZ_JACIII010000013.1"/>
</dbReference>
<evidence type="ECO:0000256" key="11">
    <source>
        <dbReference type="SAM" id="SignalP"/>
    </source>
</evidence>
<dbReference type="NCBIfam" id="TIGR02052">
    <property type="entry name" value="MerP"/>
    <property type="match status" value="1"/>
</dbReference>
<comment type="caution">
    <text evidence="13">The sequence shown here is derived from an EMBL/GenBank/DDBJ whole genome shotgun (WGS) entry which is preliminary data.</text>
</comment>
<dbReference type="Proteomes" id="UP000518681">
    <property type="component" value="Unassembled WGS sequence"/>
</dbReference>
<dbReference type="InterPro" id="IPR011795">
    <property type="entry name" value="MerP"/>
</dbReference>
<evidence type="ECO:0000256" key="9">
    <source>
        <dbReference type="ARBA" id="ARBA00045344"/>
    </source>
</evidence>
<comment type="subcellular location">
    <subcellularLocation>
        <location evidence="1 10">Periplasm</location>
    </subcellularLocation>
</comment>
<dbReference type="PANTHER" id="PTHR46594:SF4">
    <property type="entry name" value="P-TYPE CATION-TRANSPORTING ATPASE"/>
    <property type="match status" value="1"/>
</dbReference>
<feature type="domain" description="HMA" evidence="12">
    <location>
        <begin position="23"/>
        <end position="89"/>
    </location>
</feature>
<evidence type="ECO:0000256" key="3">
    <source>
        <dbReference type="ARBA" id="ARBA00011245"/>
    </source>
</evidence>
<dbReference type="SUPFAM" id="SSF55008">
    <property type="entry name" value="HMA, heavy metal-associated domain"/>
    <property type="match status" value="1"/>
</dbReference>
<evidence type="ECO:0000256" key="8">
    <source>
        <dbReference type="ARBA" id="ARBA00022914"/>
    </source>
</evidence>
<evidence type="ECO:0000256" key="4">
    <source>
        <dbReference type="ARBA" id="ARBA00022466"/>
    </source>
</evidence>
<comment type="function">
    <text evidence="9 10">Involved in mercury resistance. Acts as a mercury scavenger that specifically binds to a mercuric ion in the periplasm and probably passes it to the cytoplasmic mercuric reductase MerA via the mercuric transport protein MerT.</text>
</comment>
<reference evidence="13 14" key="1">
    <citation type="submission" date="2020-08" db="EMBL/GenBank/DDBJ databases">
        <title>Genomic Encyclopedia of Type Strains, Phase IV (KMG-V): Genome sequencing to study the core and pangenomes of soil and plant-associated prokaryotes.</title>
        <authorList>
            <person name="Whitman W."/>
        </authorList>
    </citation>
    <scope>NUCLEOTIDE SEQUENCE [LARGE SCALE GENOMIC DNA]</scope>
    <source>
        <strain evidence="13 14">SEMIA 4013</strain>
    </source>
</reference>
<organism evidence="13 14">
    <name type="scientific">Paraburkholderia fungorum</name>
    <dbReference type="NCBI Taxonomy" id="134537"/>
    <lineage>
        <taxon>Bacteria</taxon>
        <taxon>Pseudomonadati</taxon>
        <taxon>Pseudomonadota</taxon>
        <taxon>Betaproteobacteria</taxon>
        <taxon>Burkholderiales</taxon>
        <taxon>Burkholderiaceae</taxon>
        <taxon>Paraburkholderia</taxon>
    </lineage>
</organism>
<dbReference type="Pfam" id="PF00403">
    <property type="entry name" value="HMA"/>
    <property type="match status" value="1"/>
</dbReference>